<gene>
    <name evidence="2" type="ORF">GR212_15705</name>
</gene>
<evidence type="ECO:0000313" key="3">
    <source>
        <dbReference type="Proteomes" id="UP000483035"/>
    </source>
</evidence>
<dbReference type="AlphaFoldDB" id="A0A6L9U6V7"/>
<name>A0A6L9U6V7_9HYPH</name>
<organism evidence="2 3">
    <name type="scientific">Rhizobium lusitanum</name>
    <dbReference type="NCBI Taxonomy" id="293958"/>
    <lineage>
        <taxon>Bacteria</taxon>
        <taxon>Pseudomonadati</taxon>
        <taxon>Pseudomonadota</taxon>
        <taxon>Alphaproteobacteria</taxon>
        <taxon>Hyphomicrobiales</taxon>
        <taxon>Rhizobiaceae</taxon>
        <taxon>Rhizobium/Agrobacterium group</taxon>
        <taxon>Rhizobium</taxon>
    </lineage>
</organism>
<evidence type="ECO:0000313" key="2">
    <source>
        <dbReference type="EMBL" id="NEI71024.1"/>
    </source>
</evidence>
<reference evidence="2 3" key="1">
    <citation type="submission" date="2019-12" db="EMBL/GenBank/DDBJ databases">
        <title>Rhizobium genotypes associated with high levels of biological nitrogen fixation by grain legumes in a temperate-maritime cropping system.</title>
        <authorList>
            <person name="Maluk M."/>
            <person name="Francesc Ferrando Molina F."/>
            <person name="Lopez Del Egido L."/>
            <person name="Lafos M."/>
            <person name="Langarica-Fuentes A."/>
            <person name="Gebre Yohannes G."/>
            <person name="Young M.W."/>
            <person name="Martin P."/>
            <person name="Gantlett R."/>
            <person name="Kenicer G."/>
            <person name="Hawes C."/>
            <person name="Begg G.S."/>
            <person name="Quilliam R.S."/>
            <person name="Squire G.R."/>
            <person name="Poole P.S."/>
            <person name="Young P.W."/>
            <person name="Iannetta P.M."/>
            <person name="James E.K."/>
        </authorList>
    </citation>
    <scope>NUCLEOTIDE SEQUENCE [LARGE SCALE GENOMIC DNA]</scope>
    <source>
        <strain evidence="2 3">JHI1118</strain>
    </source>
</reference>
<protein>
    <submittedName>
        <fullName evidence="2">Uncharacterized protein</fullName>
    </submittedName>
</protein>
<feature type="compositionally biased region" description="Basic and acidic residues" evidence="1">
    <location>
        <begin position="115"/>
        <end position="149"/>
    </location>
</feature>
<dbReference type="Proteomes" id="UP000483035">
    <property type="component" value="Unassembled WGS sequence"/>
</dbReference>
<accession>A0A6L9U6V7</accession>
<feature type="region of interest" description="Disordered" evidence="1">
    <location>
        <begin position="92"/>
        <end position="151"/>
    </location>
</feature>
<evidence type="ECO:0000256" key="1">
    <source>
        <dbReference type="SAM" id="MobiDB-lite"/>
    </source>
</evidence>
<dbReference type="RefSeq" id="WP_163987506.1">
    <property type="nucleotide sequence ID" value="NZ_WUEY01000006.1"/>
</dbReference>
<dbReference type="EMBL" id="WUEY01000006">
    <property type="protein sequence ID" value="NEI71024.1"/>
    <property type="molecule type" value="Genomic_DNA"/>
</dbReference>
<proteinExistence type="predicted"/>
<sequence>MDTGKLTPLEFCIIVTWMHGWTIRKIHLSLAKRHGKTEHAVRGIINKLPQRRQSVTRVERQTLLDGLKAARIDDGMLPADYFIAKPLASDQQKKAVIPTERKAKAQPIEAPAPDPKTRAGRREIKRRREEAERKERDAQEERARREAGHAPRGVDLAPLEYLYNEKMLSDPKERKEGEVAVRTNNAMRRYESGVRLRSMMESIYGSGVKSPDYESAGGGGGAGVVIHAVVAENIKNVAAIRSMVAAKLFVQLEQMLMYGMFVWQIPGADDPTAVMADIRCALDKVSQFLGMMPAERQAHDIPKRAEAKAVRASALSAREAIATAQREVK</sequence>
<comment type="caution">
    <text evidence="2">The sequence shown here is derived from an EMBL/GenBank/DDBJ whole genome shotgun (WGS) entry which is preliminary data.</text>
</comment>